<dbReference type="Proteomes" id="UP000744769">
    <property type="component" value="Unassembled WGS sequence"/>
</dbReference>
<comment type="caution">
    <text evidence="1">The sequence shown here is derived from an EMBL/GenBank/DDBJ whole genome shotgun (WGS) entry which is preliminary data.</text>
</comment>
<keyword evidence="2" id="KW-1185">Reference proteome</keyword>
<accession>A0A967B010</accession>
<evidence type="ECO:0000313" key="1">
    <source>
        <dbReference type="EMBL" id="NHN54745.1"/>
    </source>
</evidence>
<reference evidence="1" key="1">
    <citation type="submission" date="2020-03" db="EMBL/GenBank/DDBJ databases">
        <title>Draft sequencing of Calidifontibacter sp. DB0510.</title>
        <authorList>
            <person name="Kim D.-U."/>
        </authorList>
    </citation>
    <scope>NUCLEOTIDE SEQUENCE</scope>
    <source>
        <strain evidence="1">DB0510</strain>
    </source>
</reference>
<protein>
    <submittedName>
        <fullName evidence="1">Uncharacterized protein</fullName>
    </submittedName>
</protein>
<evidence type="ECO:0000313" key="2">
    <source>
        <dbReference type="Proteomes" id="UP000744769"/>
    </source>
</evidence>
<dbReference type="RefSeq" id="WP_166192949.1">
    <property type="nucleotide sequence ID" value="NZ_JAAOIV010000002.1"/>
</dbReference>
<organism evidence="1 2">
    <name type="scientific">Metallococcus carri</name>
    <dbReference type="NCBI Taxonomy" id="1656884"/>
    <lineage>
        <taxon>Bacteria</taxon>
        <taxon>Bacillati</taxon>
        <taxon>Actinomycetota</taxon>
        <taxon>Actinomycetes</taxon>
        <taxon>Micrococcales</taxon>
        <taxon>Dermacoccaceae</taxon>
        <taxon>Metallococcus</taxon>
    </lineage>
</organism>
<dbReference type="EMBL" id="JAAOIV010000002">
    <property type="protein sequence ID" value="NHN54745.1"/>
    <property type="molecule type" value="Genomic_DNA"/>
</dbReference>
<gene>
    <name evidence="1" type="ORF">G9U51_02975</name>
</gene>
<name>A0A967B010_9MICO</name>
<proteinExistence type="predicted"/>
<sequence length="212" mass="22463">MSRSERDAPRLDLDALPRAVRRAIEAAVAGLPVTVVSGGCELGTLAFRPSVLSGVVIPAAHEPEPETVPREGVTVVATAMQLSDSARRRLADEFGSDYVVLDLQEAPRSTDVLLISPVSPQLLGTLRAQFPDARVIITEIEDEELGVRYGGPVSRLLDAGASAYVPPRSISAIASTVHNYLETSNAPALTAPQRTTAALPRGMRDDGFARDG</sequence>
<dbReference type="AlphaFoldDB" id="A0A967B010"/>